<dbReference type="AlphaFoldDB" id="A0A2V2YVA4"/>
<name>A0A2V2YVA4_9BACL</name>
<organism evidence="1 2">
    <name type="scientific">Paenibacillus cellulosilyticus</name>
    <dbReference type="NCBI Taxonomy" id="375489"/>
    <lineage>
        <taxon>Bacteria</taxon>
        <taxon>Bacillati</taxon>
        <taxon>Bacillota</taxon>
        <taxon>Bacilli</taxon>
        <taxon>Bacillales</taxon>
        <taxon>Paenibacillaceae</taxon>
        <taxon>Paenibacillus</taxon>
    </lineage>
</organism>
<comment type="caution">
    <text evidence="1">The sequence shown here is derived from an EMBL/GenBank/DDBJ whole genome shotgun (WGS) entry which is preliminary data.</text>
</comment>
<evidence type="ECO:0000313" key="2">
    <source>
        <dbReference type="Proteomes" id="UP000246635"/>
    </source>
</evidence>
<dbReference type="EMBL" id="QGTQ01000005">
    <property type="protein sequence ID" value="PWW05223.1"/>
    <property type="molecule type" value="Genomic_DNA"/>
</dbReference>
<gene>
    <name evidence="1" type="ORF">DFQ01_105207</name>
</gene>
<evidence type="ECO:0000313" key="1">
    <source>
        <dbReference type="EMBL" id="PWW05223.1"/>
    </source>
</evidence>
<protein>
    <submittedName>
        <fullName evidence="1">Uncharacterized protein</fullName>
    </submittedName>
</protein>
<sequence length="97" mass="10985">MMQQGIRMRTSQLFRARQGEVMKRRQMTLCLDFRQVTGDESEEAQPITPADSALEAELEGDFDQVYALKNTAPGMNEVVMVSSRAGWTAVRCNEEIQ</sequence>
<reference evidence="1 2" key="1">
    <citation type="submission" date="2018-05" db="EMBL/GenBank/DDBJ databases">
        <title>Genomic Encyclopedia of Type Strains, Phase III (KMG-III): the genomes of soil and plant-associated and newly described type strains.</title>
        <authorList>
            <person name="Whitman W."/>
        </authorList>
    </citation>
    <scope>NUCLEOTIDE SEQUENCE [LARGE SCALE GENOMIC DNA]</scope>
    <source>
        <strain evidence="1 2">CECT 5696</strain>
    </source>
</reference>
<proteinExistence type="predicted"/>
<keyword evidence="2" id="KW-1185">Reference proteome</keyword>
<accession>A0A2V2YVA4</accession>
<dbReference type="Proteomes" id="UP000246635">
    <property type="component" value="Unassembled WGS sequence"/>
</dbReference>